<dbReference type="InterPro" id="IPR036869">
    <property type="entry name" value="J_dom_sf"/>
</dbReference>
<organism evidence="3 4">
    <name type="scientific">Methylosinus trichosporium (strain ATCC 35070 / NCIMB 11131 / UNIQEM 75 / OB3b)</name>
    <dbReference type="NCBI Taxonomy" id="595536"/>
    <lineage>
        <taxon>Bacteria</taxon>
        <taxon>Pseudomonadati</taxon>
        <taxon>Pseudomonadota</taxon>
        <taxon>Alphaproteobacteria</taxon>
        <taxon>Hyphomicrobiales</taxon>
        <taxon>Methylocystaceae</taxon>
        <taxon>Methylosinus</taxon>
    </lineage>
</organism>
<reference evidence="4" key="1">
    <citation type="submission" date="2017-10" db="EMBL/GenBank/DDBJ databases">
        <title>Completed PacBio SMRT sequence of Methylosinus trichosporium OB3b reveals presence of a third large plasmid.</title>
        <authorList>
            <person name="Charles T.C."/>
            <person name="Lynch M.D.J."/>
            <person name="Heil J.R."/>
            <person name="Cheng J."/>
        </authorList>
    </citation>
    <scope>NUCLEOTIDE SEQUENCE [LARGE SCALE GENOMIC DNA]</scope>
    <source>
        <strain evidence="4">OB3b</strain>
    </source>
</reference>
<dbReference type="EMBL" id="CP023737">
    <property type="protein sequence ID" value="ATQ68014.1"/>
    <property type="molecule type" value="Genomic_DNA"/>
</dbReference>
<dbReference type="InterPro" id="IPR001623">
    <property type="entry name" value="DnaJ_domain"/>
</dbReference>
<dbReference type="AlphaFoldDB" id="A0A2D2CZ97"/>
<keyword evidence="4" id="KW-1185">Reference proteome</keyword>
<protein>
    <submittedName>
        <fullName evidence="3">Molecular chaperone DnaJ</fullName>
    </submittedName>
</protein>
<dbReference type="CDD" id="cd06257">
    <property type="entry name" value="DnaJ"/>
    <property type="match status" value="1"/>
</dbReference>
<proteinExistence type="predicted"/>
<dbReference type="RefSeq" id="WP_004448183.1">
    <property type="nucleotide sequence ID" value="NZ_ADVE02000001.1"/>
</dbReference>
<dbReference type="PANTHER" id="PTHR44145:SF3">
    <property type="entry name" value="DNAJ HOMOLOG SUBFAMILY A MEMBER 3, MITOCHONDRIAL"/>
    <property type="match status" value="1"/>
</dbReference>
<dbReference type="Proteomes" id="UP000230709">
    <property type="component" value="Chromosome"/>
</dbReference>
<dbReference type="KEGG" id="mtw:CQW49_09035"/>
<evidence type="ECO:0000259" key="2">
    <source>
        <dbReference type="PROSITE" id="PS50076"/>
    </source>
</evidence>
<gene>
    <name evidence="3" type="ORF">CQW49_09035</name>
</gene>
<dbReference type="Gene3D" id="1.10.287.110">
    <property type="entry name" value="DnaJ domain"/>
    <property type="match status" value="1"/>
</dbReference>
<keyword evidence="1" id="KW-0143">Chaperone</keyword>
<sequence length="203" mass="23371">MDLNSPLFDRIRVKPEQRQERREAPRFRCDAPGCEAEGAYRAPMGRQREGQYFCFCLEHVREYNNSYNYFNGMSDADVARYMKDATTGHRPTWTMGVKRGQSAFREDRVRDGDFADPLGLYRQRYHRGRPQAESAASNHSAVTLKALNALGLEETASAEAIKTRYKELVKRHHPDANGGDRSCEERLREIIHAYKTLRAAKLV</sequence>
<dbReference type="PRINTS" id="PR00625">
    <property type="entry name" value="JDOMAIN"/>
</dbReference>
<name>A0A2D2CZ97_METT3</name>
<evidence type="ECO:0000256" key="1">
    <source>
        <dbReference type="ARBA" id="ARBA00023186"/>
    </source>
</evidence>
<dbReference type="STRING" id="595536.GCA_000178815_03347"/>
<dbReference type="Pfam" id="PF00226">
    <property type="entry name" value="DnaJ"/>
    <property type="match status" value="1"/>
</dbReference>
<dbReference type="InterPro" id="IPR051938">
    <property type="entry name" value="Apopto_cytoskel_mod"/>
</dbReference>
<dbReference type="PROSITE" id="PS50076">
    <property type="entry name" value="DNAJ_2"/>
    <property type="match status" value="1"/>
</dbReference>
<evidence type="ECO:0000313" key="3">
    <source>
        <dbReference type="EMBL" id="ATQ68014.1"/>
    </source>
</evidence>
<feature type="domain" description="J" evidence="2">
    <location>
        <begin position="145"/>
        <end position="202"/>
    </location>
</feature>
<dbReference type="PANTHER" id="PTHR44145">
    <property type="entry name" value="DNAJ HOMOLOG SUBFAMILY A MEMBER 3, MITOCHONDRIAL"/>
    <property type="match status" value="1"/>
</dbReference>
<evidence type="ECO:0000313" key="4">
    <source>
        <dbReference type="Proteomes" id="UP000230709"/>
    </source>
</evidence>
<accession>A0A2D2CZ97</accession>
<dbReference type="SUPFAM" id="SSF46565">
    <property type="entry name" value="Chaperone J-domain"/>
    <property type="match status" value="1"/>
</dbReference>
<dbReference type="SMART" id="SM00271">
    <property type="entry name" value="DnaJ"/>
    <property type="match status" value="1"/>
</dbReference>